<dbReference type="PANTHER" id="PTHR12896:SF1">
    <property type="entry name" value="ELONGATOR COMPLEX PROTEIN 4"/>
    <property type="match status" value="1"/>
</dbReference>
<dbReference type="GO" id="GO:0033588">
    <property type="term" value="C:elongator holoenzyme complex"/>
    <property type="evidence" value="ECO:0007669"/>
    <property type="project" value="InterPro"/>
</dbReference>
<keyword evidence="4" id="KW-0819">tRNA processing</keyword>
<evidence type="ECO:0000256" key="2">
    <source>
        <dbReference type="ARBA" id="ARBA00004496"/>
    </source>
</evidence>
<evidence type="ECO:0000313" key="7">
    <source>
        <dbReference type="EMBL" id="KAK1626754.1"/>
    </source>
</evidence>
<accession>A0AAD8RKL4</accession>
<organism evidence="7 8">
    <name type="scientific">Lolium multiflorum</name>
    <name type="common">Italian ryegrass</name>
    <name type="synonym">Lolium perenne subsp. multiflorum</name>
    <dbReference type="NCBI Taxonomy" id="4521"/>
    <lineage>
        <taxon>Eukaryota</taxon>
        <taxon>Viridiplantae</taxon>
        <taxon>Streptophyta</taxon>
        <taxon>Embryophyta</taxon>
        <taxon>Tracheophyta</taxon>
        <taxon>Spermatophyta</taxon>
        <taxon>Magnoliopsida</taxon>
        <taxon>Liliopsida</taxon>
        <taxon>Poales</taxon>
        <taxon>Poaceae</taxon>
        <taxon>BOP clade</taxon>
        <taxon>Pooideae</taxon>
        <taxon>Poodae</taxon>
        <taxon>Poeae</taxon>
        <taxon>Poeae Chloroplast Group 2 (Poeae type)</taxon>
        <taxon>Loliodinae</taxon>
        <taxon>Loliinae</taxon>
        <taxon>Lolium</taxon>
    </lineage>
</organism>
<dbReference type="EMBL" id="JAUUTY010000005">
    <property type="protein sequence ID" value="KAK1626754.1"/>
    <property type="molecule type" value="Genomic_DNA"/>
</dbReference>
<dbReference type="GO" id="GO:0005737">
    <property type="term" value="C:cytoplasm"/>
    <property type="evidence" value="ECO:0007669"/>
    <property type="project" value="UniProtKB-SubCell"/>
</dbReference>
<feature type="compositionally biased region" description="Low complexity" evidence="6">
    <location>
        <begin position="15"/>
        <end position="28"/>
    </location>
</feature>
<protein>
    <submittedName>
        <fullName evidence="7">Uncharacterized protein</fullName>
    </submittedName>
</protein>
<comment type="caution">
    <text evidence="7">The sequence shown here is derived from an EMBL/GenBank/DDBJ whole genome shotgun (WGS) entry which is preliminary data.</text>
</comment>
<reference evidence="7" key="1">
    <citation type="submission" date="2023-07" db="EMBL/GenBank/DDBJ databases">
        <title>A chromosome-level genome assembly of Lolium multiflorum.</title>
        <authorList>
            <person name="Chen Y."/>
            <person name="Copetti D."/>
            <person name="Kolliker R."/>
            <person name="Studer B."/>
        </authorList>
    </citation>
    <scope>NUCLEOTIDE SEQUENCE</scope>
    <source>
        <strain evidence="7">02402/16</strain>
        <tissue evidence="7">Leaf</tissue>
    </source>
</reference>
<keyword evidence="3" id="KW-0963">Cytoplasm</keyword>
<dbReference type="PANTHER" id="PTHR12896">
    <property type="entry name" value="PAX6 NEIGHBOR PROTEIN PAXNEB"/>
    <property type="match status" value="1"/>
</dbReference>
<feature type="region of interest" description="Disordered" evidence="6">
    <location>
        <begin position="1"/>
        <end position="34"/>
    </location>
</feature>
<dbReference type="GO" id="GO:0008023">
    <property type="term" value="C:transcription elongation factor complex"/>
    <property type="evidence" value="ECO:0007669"/>
    <property type="project" value="TreeGrafter"/>
</dbReference>
<evidence type="ECO:0000256" key="6">
    <source>
        <dbReference type="SAM" id="MobiDB-lite"/>
    </source>
</evidence>
<evidence type="ECO:0000256" key="3">
    <source>
        <dbReference type="ARBA" id="ARBA00022490"/>
    </source>
</evidence>
<comment type="subcellular location">
    <subcellularLocation>
        <location evidence="2">Cytoplasm</location>
    </subcellularLocation>
    <subcellularLocation>
        <location evidence="1">Nucleus</location>
    </subcellularLocation>
</comment>
<keyword evidence="5" id="KW-0539">Nucleus</keyword>
<evidence type="ECO:0000256" key="1">
    <source>
        <dbReference type="ARBA" id="ARBA00004123"/>
    </source>
</evidence>
<proteinExistence type="predicted"/>
<dbReference type="Pfam" id="PF05625">
    <property type="entry name" value="PAXNEB"/>
    <property type="match status" value="1"/>
</dbReference>
<dbReference type="Proteomes" id="UP001231189">
    <property type="component" value="Unassembled WGS sequence"/>
</dbReference>
<evidence type="ECO:0000256" key="4">
    <source>
        <dbReference type="ARBA" id="ARBA00022694"/>
    </source>
</evidence>
<dbReference type="InterPro" id="IPR008728">
    <property type="entry name" value="Elongator_complex_protein_4"/>
</dbReference>
<dbReference type="GO" id="GO:0002098">
    <property type="term" value="P:tRNA wobble uridine modification"/>
    <property type="evidence" value="ECO:0007669"/>
    <property type="project" value="InterPro"/>
</dbReference>
<dbReference type="AlphaFoldDB" id="A0AAD8RKL4"/>
<keyword evidence="8" id="KW-1185">Reference proteome</keyword>
<sequence length="144" mass="15500">MAAHRRRSRGGGPTAGAASSSSSPTASGVKLGPNGAAFVSSGIPDLGRAPLIPRRAACSAQFLEGGIMSTSDRGASVSDEGLRIAWQYRKYFGDERTSGAKHRVDSKQEFSNDFDLRKRLERHLLNAQHIQCLRTQDVDTLSDL</sequence>
<name>A0AAD8RKL4_LOLMU</name>
<evidence type="ECO:0000256" key="5">
    <source>
        <dbReference type="ARBA" id="ARBA00023242"/>
    </source>
</evidence>
<gene>
    <name evidence="7" type="ORF">QYE76_001069</name>
</gene>
<evidence type="ECO:0000313" key="8">
    <source>
        <dbReference type="Proteomes" id="UP001231189"/>
    </source>
</evidence>